<gene>
    <name evidence="4" type="ORF">CUN48_10790</name>
</gene>
<dbReference type="PANTHER" id="PTHR33238">
    <property type="entry name" value="IRON (METAL) DEPENDENT REPRESSOR, DTXR FAMILY"/>
    <property type="match status" value="1"/>
</dbReference>
<dbReference type="InterPro" id="IPR001367">
    <property type="entry name" value="Fe_dep_repressor"/>
</dbReference>
<feature type="domain" description="Ferrous iron transporter FeoA-like" evidence="3">
    <location>
        <begin position="150"/>
        <end position="227"/>
    </location>
</feature>
<dbReference type="InterPro" id="IPR036390">
    <property type="entry name" value="WH_DNA-bd_sf"/>
</dbReference>
<comment type="subcellular location">
    <subcellularLocation>
        <location evidence="1">Cytoplasm</location>
    </subcellularLocation>
</comment>
<dbReference type="Pfam" id="PF12802">
    <property type="entry name" value="MarR_2"/>
    <property type="match status" value="1"/>
</dbReference>
<comment type="subunit">
    <text evidence="2">Homodimer.</text>
</comment>
<dbReference type="InterPro" id="IPR007167">
    <property type="entry name" value="Fe-transptr_FeoA-like"/>
</dbReference>
<dbReference type="InterPro" id="IPR050536">
    <property type="entry name" value="DtxR_MntR_Metal-Reg"/>
</dbReference>
<evidence type="ECO:0000256" key="2">
    <source>
        <dbReference type="ARBA" id="ARBA00011738"/>
    </source>
</evidence>
<dbReference type="GO" id="GO:0046983">
    <property type="term" value="F:protein dimerization activity"/>
    <property type="evidence" value="ECO:0007669"/>
    <property type="project" value="InterPro"/>
</dbReference>
<comment type="caution">
    <text evidence="4">The sequence shown here is derived from an EMBL/GenBank/DDBJ whole genome shotgun (WGS) entry which is preliminary data.</text>
</comment>
<dbReference type="AlphaFoldDB" id="A0A2M8QB55"/>
<evidence type="ECO:0000259" key="3">
    <source>
        <dbReference type="SMART" id="SM00899"/>
    </source>
</evidence>
<dbReference type="Proteomes" id="UP000230790">
    <property type="component" value="Unassembled WGS sequence"/>
</dbReference>
<dbReference type="SUPFAM" id="SSF46785">
    <property type="entry name" value="Winged helix' DNA-binding domain"/>
    <property type="match status" value="1"/>
</dbReference>
<dbReference type="InterPro" id="IPR022689">
    <property type="entry name" value="Iron_dep_repressor"/>
</dbReference>
<dbReference type="SMART" id="SM00899">
    <property type="entry name" value="FeoA"/>
    <property type="match status" value="1"/>
</dbReference>
<protein>
    <recommendedName>
        <fullName evidence="3">Ferrous iron transporter FeoA-like domain-containing protein</fullName>
    </recommendedName>
</protein>
<evidence type="ECO:0000313" key="4">
    <source>
        <dbReference type="EMBL" id="PJF47032.1"/>
    </source>
</evidence>
<evidence type="ECO:0000313" key="5">
    <source>
        <dbReference type="Proteomes" id="UP000230790"/>
    </source>
</evidence>
<dbReference type="GO" id="GO:0005737">
    <property type="term" value="C:cytoplasm"/>
    <property type="evidence" value="ECO:0007669"/>
    <property type="project" value="UniProtKB-SubCell"/>
</dbReference>
<proteinExistence type="predicted"/>
<dbReference type="GO" id="GO:0003677">
    <property type="term" value="F:DNA binding"/>
    <property type="evidence" value="ECO:0007669"/>
    <property type="project" value="InterPro"/>
</dbReference>
<dbReference type="GO" id="GO:0046914">
    <property type="term" value="F:transition metal ion binding"/>
    <property type="evidence" value="ECO:0007669"/>
    <property type="project" value="InterPro"/>
</dbReference>
<dbReference type="EMBL" id="PGTN01000073">
    <property type="protein sequence ID" value="PJF47032.1"/>
    <property type="molecule type" value="Genomic_DNA"/>
</dbReference>
<dbReference type="PANTHER" id="PTHR33238:SF11">
    <property type="entry name" value="TRANSCRIPTIONAL REGULATOR MNTR"/>
    <property type="match status" value="1"/>
</dbReference>
<dbReference type="InterPro" id="IPR036388">
    <property type="entry name" value="WH-like_DNA-bd_sf"/>
</dbReference>
<dbReference type="InterPro" id="IPR038157">
    <property type="entry name" value="FeoA_core_dom"/>
</dbReference>
<dbReference type="Pfam" id="PF04023">
    <property type="entry name" value="FeoA"/>
    <property type="match status" value="1"/>
</dbReference>
<dbReference type="SMART" id="SM00529">
    <property type="entry name" value="HTH_DTXR"/>
    <property type="match status" value="1"/>
</dbReference>
<reference evidence="4 5" key="1">
    <citation type="submission" date="2017-11" db="EMBL/GenBank/DDBJ databases">
        <title>Evolution of Phototrophy in the Chloroflexi Phylum Driven by Horizontal Gene Transfer.</title>
        <authorList>
            <person name="Ward L.M."/>
            <person name="Hemp J."/>
            <person name="Shih P.M."/>
            <person name="Mcglynn S.E."/>
            <person name="Fischer W."/>
        </authorList>
    </citation>
    <scope>NUCLEOTIDE SEQUENCE [LARGE SCALE GENOMIC DNA]</scope>
    <source>
        <strain evidence="4">JP3_7</strain>
    </source>
</reference>
<dbReference type="Gene3D" id="1.10.10.10">
    <property type="entry name" value="Winged helix-like DNA-binding domain superfamily/Winged helix DNA-binding domain"/>
    <property type="match status" value="1"/>
</dbReference>
<dbReference type="InterPro" id="IPR000835">
    <property type="entry name" value="HTH_MarR-typ"/>
</dbReference>
<dbReference type="Pfam" id="PF02742">
    <property type="entry name" value="Fe_dep_repr_C"/>
    <property type="match status" value="1"/>
</dbReference>
<name>A0A2M8QB55_9CHLR</name>
<accession>A0A2M8QB55</accession>
<organism evidence="4 5">
    <name type="scientific">Candidatus Thermofonsia Clade 3 bacterium</name>
    <dbReference type="NCBI Taxonomy" id="2364212"/>
    <lineage>
        <taxon>Bacteria</taxon>
        <taxon>Bacillati</taxon>
        <taxon>Chloroflexota</taxon>
        <taxon>Candidatus Thermofontia</taxon>
        <taxon>Candidatus Thermofonsia Clade 3</taxon>
    </lineage>
</organism>
<evidence type="ECO:0000256" key="1">
    <source>
        <dbReference type="ARBA" id="ARBA00004496"/>
    </source>
</evidence>
<sequence>MPGTDGPSAASHATQMLLKEVLLQSLEYKRVTLGRLGEQLGVSPPAVSRRAQQLVRRGYLERDGACGLRLTGAGLRIALDALRKQEIFEAYLVREFGYRWDEVRPAAAGALRMDDDLIERMYAQIGRPLRCPHGLPIPARDGRFQLPQAVPLSEWPSDQPAVVSYVLSSNREMLRYLAELELMPGVYLASVTRIPFGDSIKVQIERDRSTREHVVGAALARIVFVEAAPAPRARPPLSTNH</sequence>
<dbReference type="Gene3D" id="2.30.30.90">
    <property type="match status" value="1"/>
</dbReference>
<dbReference type="GO" id="GO:0003700">
    <property type="term" value="F:DNA-binding transcription factor activity"/>
    <property type="evidence" value="ECO:0007669"/>
    <property type="project" value="InterPro"/>
</dbReference>